<name>A0A1I6JEE3_9FLAO</name>
<protein>
    <submittedName>
        <fullName evidence="2">SMI1-KNR4 cell-wall</fullName>
    </submittedName>
</protein>
<sequence length="168" mass="19434">MNSLLKQISEKAIDLADFEFTQEQIENKWLGAKPTAETEIKLIEKRLGIEFPNDFKQFLSITNGFSAPNEIELTFEPINKIDFLKNIDSHIIEAYSIEGIENIGMQLEKSIVVGGINEEQYFLLIPTNSSSDKWKYWKFANWFPGEEEHKNLEAYFNGVLGFMNEETK</sequence>
<dbReference type="InterPro" id="IPR018958">
    <property type="entry name" value="Knr4/Smi1-like_dom"/>
</dbReference>
<dbReference type="Gene3D" id="3.40.1580.10">
    <property type="entry name" value="SMI1/KNR4-like"/>
    <property type="match status" value="1"/>
</dbReference>
<evidence type="ECO:0000313" key="2">
    <source>
        <dbReference type="EMBL" id="SFR76960.1"/>
    </source>
</evidence>
<proteinExistence type="predicted"/>
<evidence type="ECO:0000313" key="3">
    <source>
        <dbReference type="Proteomes" id="UP000199462"/>
    </source>
</evidence>
<dbReference type="STRING" id="440514.SAMN04488010_2614"/>
<feature type="domain" description="Knr4/Smi1-like" evidence="1">
    <location>
        <begin position="34"/>
        <end position="158"/>
    </location>
</feature>
<dbReference type="SUPFAM" id="SSF160631">
    <property type="entry name" value="SMI1/KNR4-like"/>
    <property type="match status" value="1"/>
</dbReference>
<dbReference type="RefSeq" id="WP_091903418.1">
    <property type="nucleotide sequence ID" value="NZ_FOYX01000002.1"/>
</dbReference>
<organism evidence="2 3">
    <name type="scientific">Maribacter stanieri</name>
    <dbReference type="NCBI Taxonomy" id="440514"/>
    <lineage>
        <taxon>Bacteria</taxon>
        <taxon>Pseudomonadati</taxon>
        <taxon>Bacteroidota</taxon>
        <taxon>Flavobacteriia</taxon>
        <taxon>Flavobacteriales</taxon>
        <taxon>Flavobacteriaceae</taxon>
        <taxon>Maribacter</taxon>
    </lineage>
</organism>
<accession>A0A1I6JEE3</accession>
<reference evidence="3" key="1">
    <citation type="submission" date="2016-10" db="EMBL/GenBank/DDBJ databases">
        <authorList>
            <person name="Varghese N."/>
            <person name="Submissions S."/>
        </authorList>
    </citation>
    <scope>NUCLEOTIDE SEQUENCE [LARGE SCALE GENOMIC DNA]</scope>
    <source>
        <strain evidence="3">DSM 19891</strain>
    </source>
</reference>
<dbReference type="Proteomes" id="UP000199462">
    <property type="component" value="Unassembled WGS sequence"/>
</dbReference>
<evidence type="ECO:0000259" key="1">
    <source>
        <dbReference type="SMART" id="SM00860"/>
    </source>
</evidence>
<dbReference type="EMBL" id="FOYX01000002">
    <property type="protein sequence ID" value="SFR76960.1"/>
    <property type="molecule type" value="Genomic_DNA"/>
</dbReference>
<dbReference type="SMART" id="SM00860">
    <property type="entry name" value="SMI1_KNR4"/>
    <property type="match status" value="1"/>
</dbReference>
<gene>
    <name evidence="2" type="ORF">SAMN04488010_2614</name>
</gene>
<dbReference type="Pfam" id="PF09346">
    <property type="entry name" value="SMI1_KNR4"/>
    <property type="match status" value="1"/>
</dbReference>
<dbReference type="AlphaFoldDB" id="A0A1I6JEE3"/>
<dbReference type="InterPro" id="IPR037883">
    <property type="entry name" value="Knr4/Smi1-like_sf"/>
</dbReference>
<keyword evidence="3" id="KW-1185">Reference proteome</keyword>